<sequence length="170" mass="17536">MVAGFALASVLLVGCGTETVSGEAVGASGSASAGSGPVDGCAVLPDEALVAAGFDPSKKMAPDEEHEGWAGCIISGDGVSLMTALTNMTMDEVRSDRGITDQVDVSVAGRIAVQHRRRATAIEDSCILAFDTSEGVMMLRLERKVSNPEKPDMCGSLSERAVHLVPFIPA</sequence>
<keyword evidence="2" id="KW-1185">Reference proteome</keyword>
<dbReference type="Pfam" id="PF12079">
    <property type="entry name" value="DUF3558"/>
    <property type="match status" value="1"/>
</dbReference>
<accession>A0ABW4P0G1</accession>
<dbReference type="RefSeq" id="WP_378483900.1">
    <property type="nucleotide sequence ID" value="NZ_JBHUFB010000007.1"/>
</dbReference>
<proteinExistence type="predicted"/>
<evidence type="ECO:0000313" key="1">
    <source>
        <dbReference type="EMBL" id="MFD1811349.1"/>
    </source>
</evidence>
<dbReference type="Proteomes" id="UP001597286">
    <property type="component" value="Unassembled WGS sequence"/>
</dbReference>
<organism evidence="1 2">
    <name type="scientific">Rhodococcus gannanensis</name>
    <dbReference type="NCBI Taxonomy" id="1960308"/>
    <lineage>
        <taxon>Bacteria</taxon>
        <taxon>Bacillati</taxon>
        <taxon>Actinomycetota</taxon>
        <taxon>Actinomycetes</taxon>
        <taxon>Mycobacteriales</taxon>
        <taxon>Nocardiaceae</taxon>
        <taxon>Rhodococcus</taxon>
    </lineage>
</organism>
<dbReference type="EMBL" id="JBHUFB010000007">
    <property type="protein sequence ID" value="MFD1811349.1"/>
    <property type="molecule type" value="Genomic_DNA"/>
</dbReference>
<reference evidence="2" key="1">
    <citation type="journal article" date="2019" name="Int. J. Syst. Evol. Microbiol.">
        <title>The Global Catalogue of Microorganisms (GCM) 10K type strain sequencing project: providing services to taxonomists for standard genome sequencing and annotation.</title>
        <authorList>
            <consortium name="The Broad Institute Genomics Platform"/>
            <consortium name="The Broad Institute Genome Sequencing Center for Infectious Disease"/>
            <person name="Wu L."/>
            <person name="Ma J."/>
        </authorList>
    </citation>
    <scope>NUCLEOTIDE SEQUENCE [LARGE SCALE GENOMIC DNA]</scope>
    <source>
        <strain evidence="2">DT72</strain>
    </source>
</reference>
<gene>
    <name evidence="1" type="ORF">ACFSJG_03925</name>
</gene>
<comment type="caution">
    <text evidence="1">The sequence shown here is derived from an EMBL/GenBank/DDBJ whole genome shotgun (WGS) entry which is preliminary data.</text>
</comment>
<protein>
    <submittedName>
        <fullName evidence="1">DUF3558 domain-containing protein</fullName>
    </submittedName>
</protein>
<name>A0ABW4P0G1_9NOCA</name>
<dbReference type="InterPro" id="IPR024520">
    <property type="entry name" value="DUF3558"/>
</dbReference>
<evidence type="ECO:0000313" key="2">
    <source>
        <dbReference type="Proteomes" id="UP001597286"/>
    </source>
</evidence>